<evidence type="ECO:0000313" key="2">
    <source>
        <dbReference type="EMBL" id="KAF2723724.1"/>
    </source>
</evidence>
<gene>
    <name evidence="2" type="ORF">K431DRAFT_200316</name>
</gene>
<feature type="region of interest" description="Disordered" evidence="1">
    <location>
        <begin position="171"/>
        <end position="192"/>
    </location>
</feature>
<protein>
    <submittedName>
        <fullName evidence="2">Uncharacterized protein</fullName>
    </submittedName>
</protein>
<comment type="caution">
    <text evidence="2">The sequence shown here is derived from an EMBL/GenBank/DDBJ whole genome shotgun (WGS) entry which is preliminary data.</text>
</comment>
<dbReference type="PANTHER" id="PTHR42051">
    <property type="entry name" value="MEIOTICALLY UP-REGULATED PROTEIN PB1A10.08"/>
    <property type="match status" value="1"/>
</dbReference>
<evidence type="ECO:0000256" key="1">
    <source>
        <dbReference type="SAM" id="MobiDB-lite"/>
    </source>
</evidence>
<feature type="compositionally biased region" description="Low complexity" evidence="1">
    <location>
        <begin position="80"/>
        <end position="90"/>
    </location>
</feature>
<dbReference type="AlphaFoldDB" id="A0A9P4QF66"/>
<feature type="non-terminal residue" evidence="2">
    <location>
        <position position="407"/>
    </location>
</feature>
<dbReference type="Proteomes" id="UP000799441">
    <property type="component" value="Unassembled WGS sequence"/>
</dbReference>
<feature type="region of interest" description="Disordered" evidence="1">
    <location>
        <begin position="307"/>
        <end position="351"/>
    </location>
</feature>
<organism evidence="2 3">
    <name type="scientific">Polychaeton citri CBS 116435</name>
    <dbReference type="NCBI Taxonomy" id="1314669"/>
    <lineage>
        <taxon>Eukaryota</taxon>
        <taxon>Fungi</taxon>
        <taxon>Dikarya</taxon>
        <taxon>Ascomycota</taxon>
        <taxon>Pezizomycotina</taxon>
        <taxon>Dothideomycetes</taxon>
        <taxon>Dothideomycetidae</taxon>
        <taxon>Capnodiales</taxon>
        <taxon>Capnodiaceae</taxon>
        <taxon>Polychaeton</taxon>
    </lineage>
</organism>
<feature type="compositionally biased region" description="Polar residues" evidence="1">
    <location>
        <begin position="111"/>
        <end position="133"/>
    </location>
</feature>
<accession>A0A9P4QF66</accession>
<dbReference type="InterPro" id="IPR034443">
    <property type="entry name" value="PB1A10.08"/>
</dbReference>
<evidence type="ECO:0000313" key="3">
    <source>
        <dbReference type="Proteomes" id="UP000799441"/>
    </source>
</evidence>
<feature type="compositionally biased region" description="Low complexity" evidence="1">
    <location>
        <begin position="172"/>
        <end position="192"/>
    </location>
</feature>
<feature type="region of interest" description="Disordered" evidence="1">
    <location>
        <begin position="381"/>
        <end position="407"/>
    </location>
</feature>
<feature type="non-terminal residue" evidence="2">
    <location>
        <position position="1"/>
    </location>
</feature>
<reference evidence="2" key="1">
    <citation type="journal article" date="2020" name="Stud. Mycol.">
        <title>101 Dothideomycetes genomes: a test case for predicting lifestyles and emergence of pathogens.</title>
        <authorList>
            <person name="Haridas S."/>
            <person name="Albert R."/>
            <person name="Binder M."/>
            <person name="Bloem J."/>
            <person name="Labutti K."/>
            <person name="Salamov A."/>
            <person name="Andreopoulos B."/>
            <person name="Baker S."/>
            <person name="Barry K."/>
            <person name="Bills G."/>
            <person name="Bluhm B."/>
            <person name="Cannon C."/>
            <person name="Castanera R."/>
            <person name="Culley D."/>
            <person name="Daum C."/>
            <person name="Ezra D."/>
            <person name="Gonzalez J."/>
            <person name="Henrissat B."/>
            <person name="Kuo A."/>
            <person name="Liang C."/>
            <person name="Lipzen A."/>
            <person name="Lutzoni F."/>
            <person name="Magnuson J."/>
            <person name="Mondo S."/>
            <person name="Nolan M."/>
            <person name="Ohm R."/>
            <person name="Pangilinan J."/>
            <person name="Park H.-J."/>
            <person name="Ramirez L."/>
            <person name="Alfaro M."/>
            <person name="Sun H."/>
            <person name="Tritt A."/>
            <person name="Yoshinaga Y."/>
            <person name="Zwiers L.-H."/>
            <person name="Turgeon B."/>
            <person name="Goodwin S."/>
            <person name="Spatafora J."/>
            <person name="Crous P."/>
            <person name="Grigoriev I."/>
        </authorList>
    </citation>
    <scope>NUCLEOTIDE SEQUENCE</scope>
    <source>
        <strain evidence="2">CBS 116435</strain>
    </source>
</reference>
<keyword evidence="3" id="KW-1185">Reference proteome</keyword>
<dbReference type="EMBL" id="MU003775">
    <property type="protein sequence ID" value="KAF2723724.1"/>
    <property type="molecule type" value="Genomic_DNA"/>
</dbReference>
<feature type="compositionally biased region" description="Gly residues" evidence="1">
    <location>
        <begin position="319"/>
        <end position="329"/>
    </location>
</feature>
<name>A0A9P4QF66_9PEZI</name>
<dbReference type="PANTHER" id="PTHR42051:SF1">
    <property type="entry name" value="MEIOTICALLY UP-REGULATED PROTEIN PB1A10.08"/>
    <property type="match status" value="1"/>
</dbReference>
<feature type="region of interest" description="Disordered" evidence="1">
    <location>
        <begin position="69"/>
        <end position="152"/>
    </location>
</feature>
<proteinExistence type="predicted"/>
<dbReference type="OrthoDB" id="4181307at2759"/>
<feature type="compositionally biased region" description="Acidic residues" evidence="1">
    <location>
        <begin position="70"/>
        <end position="79"/>
    </location>
</feature>
<sequence length="407" mass="44307">SSHNPNSLPPAVAALLSVTEIPRPKANQFRRRHVQHRRISIDELVNEWKADESLRPSYGASPSLSVLLEDASDYEDESSLPDQSSSISDEGYLHTRSRSSESVPGLDADASSITSAPGPSTPSSLNSRRSTTNLRKEKQRSLPSSVDQSHDHPLLPARSLAQEDDADMADGLTFLTPSTSRSSTPKPKTSFKSNLTASLQSLKARAMSSISSLTLGSPTAQSQLSPSAPWSDEMLWSHPFLFPRFSSEIRPSFQGTPTEAQRRYLNPSAPLIFEEQEAPFQQALHAPYLAEHLQSSDAAPTIQLQTYNRHGGGRRKSGSSGGGGRGRSGGPSMSEAGRANSPASRQREPRENSDFLRVVVLEMNMRRQGKLEMGRAKIWLPPRNEGGVQPVAVAGGSGREVPRRWRG</sequence>